<accession>A0A8S1RV60</accession>
<evidence type="ECO:0000313" key="3">
    <source>
        <dbReference type="Proteomes" id="UP000692954"/>
    </source>
</evidence>
<gene>
    <name evidence="2" type="ORF">PSON_ATCC_30995.1.T4200003</name>
</gene>
<keyword evidence="1" id="KW-0472">Membrane</keyword>
<organism evidence="2 3">
    <name type="scientific">Paramecium sonneborni</name>
    <dbReference type="NCBI Taxonomy" id="65129"/>
    <lineage>
        <taxon>Eukaryota</taxon>
        <taxon>Sar</taxon>
        <taxon>Alveolata</taxon>
        <taxon>Ciliophora</taxon>
        <taxon>Intramacronucleata</taxon>
        <taxon>Oligohymenophorea</taxon>
        <taxon>Peniculida</taxon>
        <taxon>Parameciidae</taxon>
        <taxon>Paramecium</taxon>
    </lineage>
</organism>
<evidence type="ECO:0000313" key="2">
    <source>
        <dbReference type="EMBL" id="CAD8131242.1"/>
    </source>
</evidence>
<keyword evidence="1" id="KW-0812">Transmembrane</keyword>
<reference evidence="2" key="1">
    <citation type="submission" date="2021-01" db="EMBL/GenBank/DDBJ databases">
        <authorList>
            <consortium name="Genoscope - CEA"/>
            <person name="William W."/>
        </authorList>
    </citation>
    <scope>NUCLEOTIDE SEQUENCE</scope>
</reference>
<keyword evidence="1" id="KW-1133">Transmembrane helix</keyword>
<dbReference type="Proteomes" id="UP000692954">
    <property type="component" value="Unassembled WGS sequence"/>
</dbReference>
<keyword evidence="3" id="KW-1185">Reference proteome</keyword>
<dbReference type="EMBL" id="CAJJDN010000420">
    <property type="protein sequence ID" value="CAD8131242.1"/>
    <property type="molecule type" value="Genomic_DNA"/>
</dbReference>
<evidence type="ECO:0000256" key="1">
    <source>
        <dbReference type="SAM" id="Phobius"/>
    </source>
</evidence>
<dbReference type="OrthoDB" id="286314at2759"/>
<name>A0A8S1RV60_9CILI</name>
<dbReference type="AlphaFoldDB" id="A0A8S1RV60"/>
<comment type="caution">
    <text evidence="2">The sequence shown here is derived from an EMBL/GenBank/DDBJ whole genome shotgun (WGS) entry which is preliminary data.</text>
</comment>
<proteinExistence type="predicted"/>
<protein>
    <submittedName>
        <fullName evidence="2">Uncharacterized protein</fullName>
    </submittedName>
</protein>
<sequence>MPQELLGNNSQSIKKRVQERSVSDALHRVREWRRIYEQGKGKLNTNQPRISLQEAANLVKIPKKTLEDYTYIFNKVSSICRIEDFSNKRMRFLRGLIEKNKAQIKAAVKLEKKRKKNVLKLKKKIHLKIKQSLNLKMNLTSIIEKTRIQKQIQIRKLSRKLKKRNKNIVSKINLQLRPNFEYSLFILYVFYNISTYILNIILNEQKYIYKQI</sequence>
<feature type="transmembrane region" description="Helical" evidence="1">
    <location>
        <begin position="182"/>
        <end position="202"/>
    </location>
</feature>